<feature type="domain" description="VapC45 PIN like" evidence="1">
    <location>
        <begin position="1"/>
        <end position="84"/>
    </location>
</feature>
<dbReference type="Pfam" id="PF18478">
    <property type="entry name" value="PIN_10"/>
    <property type="match status" value="1"/>
</dbReference>
<reference evidence="2 3" key="1">
    <citation type="submission" date="2020-08" db="EMBL/GenBank/DDBJ databases">
        <title>Genomic Encyclopedia of Type Strains, Phase IV (KMG-IV): sequencing the most valuable type-strain genomes for metagenomic binning, comparative biology and taxonomic classification.</title>
        <authorList>
            <person name="Goeker M."/>
        </authorList>
    </citation>
    <scope>NUCLEOTIDE SEQUENCE [LARGE SCALE GENOMIC DNA]</scope>
    <source>
        <strain evidence="2 3">DSM 102238</strain>
    </source>
</reference>
<proteinExistence type="predicted"/>
<evidence type="ECO:0000313" key="3">
    <source>
        <dbReference type="Proteomes" id="UP000542776"/>
    </source>
</evidence>
<dbReference type="Proteomes" id="UP000542776">
    <property type="component" value="Unassembled WGS sequence"/>
</dbReference>
<evidence type="ECO:0000259" key="1">
    <source>
        <dbReference type="Pfam" id="PF18478"/>
    </source>
</evidence>
<accession>A0A7W6H8K0</accession>
<keyword evidence="3" id="KW-1185">Reference proteome</keyword>
<sequence length="130" mass="15061">MKVMVDECISPYLARALRELFAVDHQVANIRDHFGPGVKDLTWIKSLSDDGEWIVLSADRRITRNKAEMQAFKSSGLIGFFLSKSVYQKPMHRQFMRVLAVWESLEKQATLVRPGAMFEITERGDRFRQL</sequence>
<protein>
    <recommendedName>
        <fullName evidence="1">VapC45 PIN like domain-containing protein</fullName>
    </recommendedName>
</protein>
<dbReference type="InterPro" id="IPR041375">
    <property type="entry name" value="VapC45_PIN-like"/>
</dbReference>
<dbReference type="EMBL" id="JACIEK010000023">
    <property type="protein sequence ID" value="MBB4000561.1"/>
    <property type="molecule type" value="Genomic_DNA"/>
</dbReference>
<organism evidence="2 3">
    <name type="scientific">Aureimonas pseudogalii</name>
    <dbReference type="NCBI Taxonomy" id="1744844"/>
    <lineage>
        <taxon>Bacteria</taxon>
        <taxon>Pseudomonadati</taxon>
        <taxon>Pseudomonadota</taxon>
        <taxon>Alphaproteobacteria</taxon>
        <taxon>Hyphomicrobiales</taxon>
        <taxon>Aurantimonadaceae</taxon>
        <taxon>Aureimonas</taxon>
    </lineage>
</organism>
<comment type="caution">
    <text evidence="2">The sequence shown here is derived from an EMBL/GenBank/DDBJ whole genome shotgun (WGS) entry which is preliminary data.</text>
</comment>
<name>A0A7W6H8K0_9HYPH</name>
<gene>
    <name evidence="2" type="ORF">GGR04_004439</name>
</gene>
<dbReference type="AlphaFoldDB" id="A0A7W6H8K0"/>
<evidence type="ECO:0000313" key="2">
    <source>
        <dbReference type="EMBL" id="MBB4000561.1"/>
    </source>
</evidence>